<dbReference type="SUPFAM" id="SSF52540">
    <property type="entry name" value="P-loop containing nucleoside triphosphate hydrolases"/>
    <property type="match status" value="1"/>
</dbReference>
<evidence type="ECO:0000256" key="5">
    <source>
        <dbReference type="ARBA" id="ARBA00022737"/>
    </source>
</evidence>
<dbReference type="PRINTS" id="PR00381">
    <property type="entry name" value="KINESINLIGHT"/>
</dbReference>
<keyword evidence="11" id="KW-1185">Reference proteome</keyword>
<keyword evidence="3" id="KW-0963">Cytoplasm</keyword>
<dbReference type="Pfam" id="PF13424">
    <property type="entry name" value="TPR_12"/>
    <property type="match status" value="3"/>
</dbReference>
<evidence type="ECO:0000256" key="1">
    <source>
        <dbReference type="ARBA" id="ARBA00004245"/>
    </source>
</evidence>
<keyword evidence="6" id="KW-0802">TPR repeat</keyword>
<dbReference type="Proteomes" id="UP001058003">
    <property type="component" value="Chromosome"/>
</dbReference>
<accession>A0A9Q9IBQ8</accession>
<evidence type="ECO:0000256" key="6">
    <source>
        <dbReference type="ARBA" id="ARBA00022803"/>
    </source>
</evidence>
<dbReference type="GO" id="GO:0005874">
    <property type="term" value="C:microtubule"/>
    <property type="evidence" value="ECO:0007669"/>
    <property type="project" value="UniProtKB-KW"/>
</dbReference>
<dbReference type="GO" id="GO:0019894">
    <property type="term" value="F:kinesin binding"/>
    <property type="evidence" value="ECO:0007669"/>
    <property type="project" value="TreeGrafter"/>
</dbReference>
<keyword evidence="5" id="KW-0677">Repeat</keyword>
<dbReference type="Gene3D" id="1.25.40.10">
    <property type="entry name" value="Tetratricopeptide repeat domain"/>
    <property type="match status" value="2"/>
</dbReference>
<evidence type="ECO:0000256" key="9">
    <source>
        <dbReference type="ARBA" id="ARBA00023212"/>
    </source>
</evidence>
<dbReference type="GO" id="GO:0043531">
    <property type="term" value="F:ADP binding"/>
    <property type="evidence" value="ECO:0007669"/>
    <property type="project" value="InterPro"/>
</dbReference>
<evidence type="ECO:0000256" key="3">
    <source>
        <dbReference type="ARBA" id="ARBA00022490"/>
    </source>
</evidence>
<protein>
    <submittedName>
        <fullName evidence="10">Tetratricopeptide repeat protein</fullName>
    </submittedName>
</protein>
<dbReference type="GO" id="GO:0007018">
    <property type="term" value="P:microtubule-based movement"/>
    <property type="evidence" value="ECO:0007669"/>
    <property type="project" value="TreeGrafter"/>
</dbReference>
<dbReference type="InterPro" id="IPR019734">
    <property type="entry name" value="TPR_rpt"/>
</dbReference>
<organism evidence="10 11">
    <name type="scientific">Dactylosporangium aurantiacum</name>
    <dbReference type="NCBI Taxonomy" id="35754"/>
    <lineage>
        <taxon>Bacteria</taxon>
        <taxon>Bacillati</taxon>
        <taxon>Actinomycetota</taxon>
        <taxon>Actinomycetes</taxon>
        <taxon>Micromonosporales</taxon>
        <taxon>Micromonosporaceae</taxon>
        <taxon>Dactylosporangium</taxon>
    </lineage>
</organism>
<dbReference type="SMART" id="SM00028">
    <property type="entry name" value="TPR"/>
    <property type="match status" value="5"/>
</dbReference>
<dbReference type="Gene3D" id="3.40.50.300">
    <property type="entry name" value="P-loop containing nucleotide triphosphate hydrolases"/>
    <property type="match status" value="1"/>
</dbReference>
<dbReference type="PANTHER" id="PTHR45783">
    <property type="entry name" value="KINESIN LIGHT CHAIN"/>
    <property type="match status" value="1"/>
</dbReference>
<dbReference type="InterPro" id="IPR027417">
    <property type="entry name" value="P-loop_NTPase"/>
</dbReference>
<dbReference type="AlphaFoldDB" id="A0A9Q9IBQ8"/>
<evidence type="ECO:0000256" key="8">
    <source>
        <dbReference type="ARBA" id="ARBA00023175"/>
    </source>
</evidence>
<dbReference type="GO" id="GO:0005871">
    <property type="term" value="C:kinesin complex"/>
    <property type="evidence" value="ECO:0007669"/>
    <property type="project" value="InterPro"/>
</dbReference>
<evidence type="ECO:0000313" key="10">
    <source>
        <dbReference type="EMBL" id="UWZ53117.1"/>
    </source>
</evidence>
<dbReference type="RefSeq" id="WP_313900923.1">
    <property type="nucleotide sequence ID" value="NZ_CP073767.1"/>
</dbReference>
<keyword evidence="9" id="KW-0206">Cytoskeleton</keyword>
<keyword evidence="8" id="KW-0505">Motor protein</keyword>
<name>A0A9Q9IBQ8_9ACTN</name>
<dbReference type="KEGG" id="daur:Daura_42090"/>
<dbReference type="InterPro" id="IPR011990">
    <property type="entry name" value="TPR-like_helical_dom_sf"/>
</dbReference>
<reference evidence="10" key="1">
    <citation type="submission" date="2021-04" db="EMBL/GenBank/DDBJ databases">
        <title>Dactylosporangium aurantiacum NRRL B-8018 full assembly.</title>
        <authorList>
            <person name="Hartkoorn R.C."/>
            <person name="Beaudoing E."/>
            <person name="Hot D."/>
        </authorList>
    </citation>
    <scope>NUCLEOTIDE SEQUENCE</scope>
    <source>
        <strain evidence="10">NRRL B-8018</strain>
    </source>
</reference>
<evidence type="ECO:0000256" key="7">
    <source>
        <dbReference type="ARBA" id="ARBA00023054"/>
    </source>
</evidence>
<dbReference type="Pfam" id="PF13374">
    <property type="entry name" value="TPR_10"/>
    <property type="match status" value="3"/>
</dbReference>
<evidence type="ECO:0000256" key="4">
    <source>
        <dbReference type="ARBA" id="ARBA00022701"/>
    </source>
</evidence>
<dbReference type="GO" id="GO:0005737">
    <property type="term" value="C:cytoplasm"/>
    <property type="evidence" value="ECO:0007669"/>
    <property type="project" value="TreeGrafter"/>
</dbReference>
<keyword evidence="7" id="KW-0175">Coiled coil</keyword>
<comment type="subcellular location">
    <subcellularLocation>
        <location evidence="1">Cytoplasm</location>
        <location evidence="1">Cytoskeleton</location>
    </subcellularLocation>
</comment>
<comment type="similarity">
    <text evidence="2">Belongs to the kinesin light chain family.</text>
</comment>
<evidence type="ECO:0000313" key="11">
    <source>
        <dbReference type="Proteomes" id="UP001058003"/>
    </source>
</evidence>
<dbReference type="InterPro" id="IPR002151">
    <property type="entry name" value="Kinesin_light"/>
</dbReference>
<evidence type="ECO:0000256" key="2">
    <source>
        <dbReference type="ARBA" id="ARBA00009622"/>
    </source>
</evidence>
<dbReference type="SUPFAM" id="SSF48452">
    <property type="entry name" value="TPR-like"/>
    <property type="match status" value="3"/>
</dbReference>
<dbReference type="EMBL" id="CP073767">
    <property type="protein sequence ID" value="UWZ53117.1"/>
    <property type="molecule type" value="Genomic_DNA"/>
</dbReference>
<gene>
    <name evidence="10" type="ORF">Daura_42090</name>
</gene>
<keyword evidence="4" id="KW-0493">Microtubule</keyword>
<sequence>MAAASIDGVVQTGDGAQARVLAGAVALEPPAAVDAPQAGLSGLPRPAVRTFVGRDEQLAELDRLVHAGAGVVAQAVHGLGGVGKSELALQYATRHRARYRVVWWMLADSPDAIEAGLADLAFRLHPDVQVIATQAEAAIWALSWLHSHDGWLLVLDNVEHRRDVEPLLGQLAGGHVLLTTRLDVGWEDITDGCLRLEVLTPADAVALLARLSGQHDPATAGVLAGELGCLPLALQQAGAYLRQTRTPMARYLQQLRDDPARTLAAVAAGDDAQRAVARIWTVTIDRITGHTPLALRLLRLVSCMAPGNVPRDLFTPAANPVGEPADVDAALGVLASYNLITLTSDSVSTHRLVQAVTIAQLRQPVPEPHPNTTDASLPGPLPAQTWDDVLHAAVDLLTRGAPPGDPGTAVVGWPRWAALSPHVAALADRCPDDIGGIDLAWLLGETALYDSTQGRYHQALQHKRRALAITEATLGPDHPKVAIMLNNLAVSLADLGRAGEAEPLQRRALAITEAALGPDHPNVAIRLNNLALSLRTLGRAGEAEPLQRRALAITEAALGPDHLKAATRLDNLALSLRTLGRAGEAEPLQRRALAITEAALGPDHPDVAIRLNNLATGLYVLGRAEEAEPLQRRALAITEAALGPDHPNVATTLDNLALSVADLGRAGDAEPLQRRALAIAEVALGPDHPDVAIRLNNLATSLYVLGRPGDAEPLQRRALAITEVALGPDHPNVAIMLDNLALSVADLGRAGDAEPLQRRALAITEAALGPDHPSTAIRLNNLANSLRALGRSRDAEPLLRRAAEIPRHRSA</sequence>
<proteinExistence type="inferred from homology"/>
<dbReference type="PANTHER" id="PTHR45783:SF3">
    <property type="entry name" value="KINESIN LIGHT CHAIN"/>
    <property type="match status" value="1"/>
</dbReference>